<name>A0A367FR47_9ACTN</name>
<feature type="compositionally biased region" description="Acidic residues" evidence="1">
    <location>
        <begin position="76"/>
        <end position="86"/>
    </location>
</feature>
<evidence type="ECO:0000259" key="2">
    <source>
        <dbReference type="Pfam" id="PF11350"/>
    </source>
</evidence>
<reference evidence="3 4" key="1">
    <citation type="submission" date="2018-06" db="EMBL/GenBank/DDBJ databases">
        <title>Sphaerisporangium craniellae sp. nov., isolated from a marine sponge in the South China Sea.</title>
        <authorList>
            <person name="Li L."/>
        </authorList>
    </citation>
    <scope>NUCLEOTIDE SEQUENCE [LARGE SCALE GENOMIC DNA]</scope>
    <source>
        <strain evidence="3 4">CCTCC AA 208026</strain>
    </source>
</reference>
<feature type="compositionally biased region" description="Basic and acidic residues" evidence="1">
    <location>
        <begin position="96"/>
        <end position="107"/>
    </location>
</feature>
<evidence type="ECO:0000256" key="1">
    <source>
        <dbReference type="SAM" id="MobiDB-lite"/>
    </source>
</evidence>
<dbReference type="Pfam" id="PF11350">
    <property type="entry name" value="DUF3152"/>
    <property type="match status" value="1"/>
</dbReference>
<evidence type="ECO:0000313" key="4">
    <source>
        <dbReference type="Proteomes" id="UP000253094"/>
    </source>
</evidence>
<feature type="region of interest" description="Disordered" evidence="1">
    <location>
        <begin position="37"/>
        <end position="107"/>
    </location>
</feature>
<sequence>MPLVPGPWRRTGLLLAWAAGVVVSAGGAVVVSGAAVGAGSPGPPHPAASPGVPAGTPGPSPFPVADGVPLDVTGDPSEDDDEPFDELSDRRRHRGSREEALRPDEVEVPRAAKGAYALVHGVARPPKGREGRLVRYMVEVEKGLPFDPEEFAAQVHETLNDPRGWGAGGRMRFKRVDRGPVRFRVSLSSPAFTDRQCLPLRTLGEVSCWNGRRSVINARRWAMGTPGYRGNLPLYRQYVISHEVGHALGHGHENCPSPRGLAPVMTQQTISLQGCRPNPWPFPHAAKRERRP</sequence>
<evidence type="ECO:0000313" key="3">
    <source>
        <dbReference type="EMBL" id="RCG32704.1"/>
    </source>
</evidence>
<dbReference type="OrthoDB" id="9779865at2"/>
<dbReference type="AlphaFoldDB" id="A0A367FR47"/>
<dbReference type="InterPro" id="IPR022603">
    <property type="entry name" value="DUF3152"/>
</dbReference>
<dbReference type="SUPFAM" id="SSF55486">
    <property type="entry name" value="Metalloproteases ('zincins'), catalytic domain"/>
    <property type="match status" value="1"/>
</dbReference>
<proteinExistence type="predicted"/>
<feature type="domain" description="DUF3152" evidence="2">
    <location>
        <begin position="104"/>
        <end position="273"/>
    </location>
</feature>
<dbReference type="EMBL" id="QOIL01000002">
    <property type="protein sequence ID" value="RCG32704.1"/>
    <property type="molecule type" value="Genomic_DNA"/>
</dbReference>
<comment type="caution">
    <text evidence="3">The sequence shown here is derived from an EMBL/GenBank/DDBJ whole genome shotgun (WGS) entry which is preliminary data.</text>
</comment>
<dbReference type="Proteomes" id="UP000253094">
    <property type="component" value="Unassembled WGS sequence"/>
</dbReference>
<organism evidence="3 4">
    <name type="scientific">Sphaerisporangium album</name>
    <dbReference type="NCBI Taxonomy" id="509200"/>
    <lineage>
        <taxon>Bacteria</taxon>
        <taxon>Bacillati</taxon>
        <taxon>Actinomycetota</taxon>
        <taxon>Actinomycetes</taxon>
        <taxon>Streptosporangiales</taxon>
        <taxon>Streptosporangiaceae</taxon>
        <taxon>Sphaerisporangium</taxon>
    </lineage>
</organism>
<keyword evidence="4" id="KW-1185">Reference proteome</keyword>
<accession>A0A367FR47</accession>
<protein>
    <submittedName>
        <fullName evidence="3">DUF3152 domain-containing protein</fullName>
    </submittedName>
</protein>
<gene>
    <name evidence="3" type="ORF">DQ384_04285</name>
</gene>
<dbReference type="RefSeq" id="WP_114027337.1">
    <property type="nucleotide sequence ID" value="NZ_QOIL01000002.1"/>
</dbReference>